<comment type="caution">
    <text evidence="1">The sequence shown here is derived from an EMBL/GenBank/DDBJ whole genome shotgun (WGS) entry which is preliminary data.</text>
</comment>
<name>A0A085ZBZ5_9FLAO</name>
<evidence type="ECO:0000313" key="1">
    <source>
        <dbReference type="EMBL" id="KFF01959.1"/>
    </source>
</evidence>
<dbReference type="AlphaFoldDB" id="A0A085ZBZ5"/>
<keyword evidence="2" id="KW-1185">Reference proteome</keyword>
<gene>
    <name evidence="1" type="ORF">IX38_15810</name>
</gene>
<proteinExistence type="predicted"/>
<dbReference type="EMBL" id="JPRO01000014">
    <property type="protein sequence ID" value="KFF01959.1"/>
    <property type="molecule type" value="Genomic_DNA"/>
</dbReference>
<dbReference type="STRING" id="421531.IX38_15810"/>
<sequence>MLFKKIIIMKIISIISFLIPSLLLSQNTIPADFKKIPEILDNTELLYPFIVPDKEYSYWRVLTNDPDPEKAVIYESQMPDFMTINEPLPEKGFFQQCIGNRCFSYILACKKDRSVYFSNEQQLRDFIGTVDNLPEAVLLVQTYGFKIDTSNKVSGSYKIEDKYIYLYVSKSKSCPEIKESHFIKISRKTGKLESKNNGIYFKSDHCNQAVYQKK</sequence>
<reference evidence="1 2" key="1">
    <citation type="submission" date="2014-07" db="EMBL/GenBank/DDBJ databases">
        <title>Genome of Chryseobacterium luteum DSM 18605.</title>
        <authorList>
            <person name="Stropko S.J."/>
            <person name="Pipes S.E."/>
            <person name="Newman J.D."/>
        </authorList>
    </citation>
    <scope>NUCLEOTIDE SEQUENCE [LARGE SCALE GENOMIC DNA]</scope>
    <source>
        <strain evidence="1 2">DSM 18605</strain>
    </source>
</reference>
<organism evidence="1 2">
    <name type="scientific">Chryseobacterium luteum</name>
    <dbReference type="NCBI Taxonomy" id="421531"/>
    <lineage>
        <taxon>Bacteria</taxon>
        <taxon>Pseudomonadati</taxon>
        <taxon>Bacteroidota</taxon>
        <taxon>Flavobacteriia</taxon>
        <taxon>Flavobacteriales</taxon>
        <taxon>Weeksellaceae</taxon>
        <taxon>Chryseobacterium group</taxon>
        <taxon>Chryseobacterium</taxon>
    </lineage>
</organism>
<dbReference type="eggNOG" id="ENOG502ZFWA">
    <property type="taxonomic scope" value="Bacteria"/>
</dbReference>
<protein>
    <submittedName>
        <fullName evidence="1">Uncharacterized protein</fullName>
    </submittedName>
</protein>
<dbReference type="Proteomes" id="UP000028703">
    <property type="component" value="Unassembled WGS sequence"/>
</dbReference>
<accession>A0A085ZBZ5</accession>
<evidence type="ECO:0000313" key="2">
    <source>
        <dbReference type="Proteomes" id="UP000028703"/>
    </source>
</evidence>